<keyword evidence="7" id="KW-0472">Membrane</keyword>
<evidence type="ECO:0000256" key="6">
    <source>
        <dbReference type="ARBA" id="ARBA00023010"/>
    </source>
</evidence>
<evidence type="ECO:0000256" key="5">
    <source>
        <dbReference type="ARBA" id="ARBA00022989"/>
    </source>
</evidence>
<evidence type="ECO:0000256" key="2">
    <source>
        <dbReference type="ARBA" id="ARBA00022448"/>
    </source>
</evidence>
<accession>A0A2M8EIZ0</accession>
<dbReference type="Pfam" id="PF02416">
    <property type="entry name" value="TatA_B_E"/>
    <property type="match status" value="1"/>
</dbReference>
<comment type="caution">
    <text evidence="8">The sequence shown here is derived from an EMBL/GenBank/DDBJ whole genome shotgun (WGS) entry which is preliminary data.</text>
</comment>
<proteinExistence type="predicted"/>
<dbReference type="Gene3D" id="1.20.5.3310">
    <property type="match status" value="1"/>
</dbReference>
<keyword evidence="3" id="KW-0812">Transmembrane</keyword>
<dbReference type="GO" id="GO:0015031">
    <property type="term" value="P:protein transport"/>
    <property type="evidence" value="ECO:0007669"/>
    <property type="project" value="UniProtKB-KW"/>
</dbReference>
<dbReference type="InterPro" id="IPR003369">
    <property type="entry name" value="TatA/B/E"/>
</dbReference>
<gene>
    <name evidence="8" type="ORF">CO059_02030</name>
</gene>
<protein>
    <submittedName>
        <fullName evidence="8">Twin-arginine translocase TatA/TatE family subunit</fullName>
    </submittedName>
</protein>
<dbReference type="PANTHER" id="PTHR42982:SF1">
    <property type="entry name" value="SEC-INDEPENDENT PROTEIN TRANSLOCASE PROTEIN TATA"/>
    <property type="match status" value="1"/>
</dbReference>
<dbReference type="PANTHER" id="PTHR42982">
    <property type="entry name" value="SEC-INDEPENDENT PROTEIN TRANSLOCASE PROTEIN TATA"/>
    <property type="match status" value="1"/>
</dbReference>
<sequence>MQNLGTPEIILLSSVLLLFFGPKKLPEFSRGLGQSIKEVRNGFRGPKKKEVETA</sequence>
<reference evidence="9" key="1">
    <citation type="submission" date="2017-09" db="EMBL/GenBank/DDBJ databases">
        <title>Depth-based differentiation of microbial function through sediment-hosted aquifers and enrichment of novel symbionts in the deep terrestrial subsurface.</title>
        <authorList>
            <person name="Probst A.J."/>
            <person name="Ladd B."/>
            <person name="Jarett J.K."/>
            <person name="Geller-Mcgrath D.E."/>
            <person name="Sieber C.M.K."/>
            <person name="Emerson J.B."/>
            <person name="Anantharaman K."/>
            <person name="Thomas B.C."/>
            <person name="Malmstrom R."/>
            <person name="Stieglmeier M."/>
            <person name="Klingl A."/>
            <person name="Woyke T."/>
            <person name="Ryan C.M."/>
            <person name="Banfield J.F."/>
        </authorList>
    </citation>
    <scope>NUCLEOTIDE SEQUENCE [LARGE SCALE GENOMIC DNA]</scope>
</reference>
<evidence type="ECO:0000256" key="4">
    <source>
        <dbReference type="ARBA" id="ARBA00022927"/>
    </source>
</evidence>
<evidence type="ECO:0000256" key="1">
    <source>
        <dbReference type="ARBA" id="ARBA00004167"/>
    </source>
</evidence>
<evidence type="ECO:0000256" key="3">
    <source>
        <dbReference type="ARBA" id="ARBA00022692"/>
    </source>
</evidence>
<evidence type="ECO:0000256" key="7">
    <source>
        <dbReference type="ARBA" id="ARBA00023136"/>
    </source>
</evidence>
<dbReference type="GO" id="GO:0016020">
    <property type="term" value="C:membrane"/>
    <property type="evidence" value="ECO:0007669"/>
    <property type="project" value="UniProtKB-ARBA"/>
</dbReference>
<evidence type="ECO:0000313" key="8">
    <source>
        <dbReference type="EMBL" id="PJC22680.1"/>
    </source>
</evidence>
<organism evidence="8 9">
    <name type="scientific">candidate division WWE3 bacterium CG_4_9_14_0_2_um_filter_48_10</name>
    <dbReference type="NCBI Taxonomy" id="1975078"/>
    <lineage>
        <taxon>Bacteria</taxon>
        <taxon>Katanobacteria</taxon>
    </lineage>
</organism>
<keyword evidence="5" id="KW-1133">Transmembrane helix</keyword>
<name>A0A2M8EIZ0_UNCKA</name>
<keyword evidence="4" id="KW-0653">Protein transport</keyword>
<keyword evidence="6" id="KW-0811">Translocation</keyword>
<keyword evidence="2" id="KW-0813">Transport</keyword>
<evidence type="ECO:0000313" key="9">
    <source>
        <dbReference type="Proteomes" id="UP000228781"/>
    </source>
</evidence>
<dbReference type="AlphaFoldDB" id="A0A2M8EIZ0"/>
<comment type="subcellular location">
    <subcellularLocation>
        <location evidence="1">Membrane</location>
        <topology evidence="1">Single-pass membrane protein</topology>
    </subcellularLocation>
</comment>
<dbReference type="EMBL" id="PFSK01000027">
    <property type="protein sequence ID" value="PJC22680.1"/>
    <property type="molecule type" value="Genomic_DNA"/>
</dbReference>
<dbReference type="Proteomes" id="UP000228781">
    <property type="component" value="Unassembled WGS sequence"/>
</dbReference>